<feature type="compositionally biased region" description="Basic and acidic residues" evidence="1">
    <location>
        <begin position="299"/>
        <end position="310"/>
    </location>
</feature>
<feature type="region of interest" description="Disordered" evidence="1">
    <location>
        <begin position="598"/>
        <end position="674"/>
    </location>
</feature>
<feature type="compositionally biased region" description="Low complexity" evidence="1">
    <location>
        <begin position="504"/>
        <end position="529"/>
    </location>
</feature>
<accession>A0A8U0V470</accession>
<feature type="compositionally biased region" description="Low complexity" evidence="1">
    <location>
        <begin position="209"/>
        <end position="219"/>
    </location>
</feature>
<feature type="compositionally biased region" description="Basic residues" evidence="1">
    <location>
        <begin position="449"/>
        <end position="460"/>
    </location>
</feature>
<dbReference type="AlphaFoldDB" id="A0A8U0V470"/>
<evidence type="ECO:0000313" key="2">
    <source>
        <dbReference type="Proteomes" id="UP000000715"/>
    </source>
</evidence>
<feature type="compositionally biased region" description="Pro residues" evidence="1">
    <location>
        <begin position="113"/>
        <end position="123"/>
    </location>
</feature>
<dbReference type="RefSeq" id="XP_044937329.1">
    <property type="nucleotide sequence ID" value="XM_045081394.1"/>
</dbReference>
<gene>
    <name evidence="3" type="primary">LOC123392394</name>
</gene>
<proteinExistence type="predicted"/>
<feature type="compositionally biased region" description="Low complexity" evidence="1">
    <location>
        <begin position="168"/>
        <end position="182"/>
    </location>
</feature>
<feature type="compositionally biased region" description="Basic residues" evidence="1">
    <location>
        <begin position="411"/>
        <end position="428"/>
    </location>
</feature>
<evidence type="ECO:0000313" key="3">
    <source>
        <dbReference type="RefSeq" id="XP_044937329.1"/>
    </source>
</evidence>
<feature type="compositionally biased region" description="Low complexity" evidence="1">
    <location>
        <begin position="663"/>
        <end position="674"/>
    </location>
</feature>
<organism evidence="2 3">
    <name type="scientific">Mustela putorius furo</name>
    <name type="common">European domestic ferret</name>
    <name type="synonym">Mustela furo</name>
    <dbReference type="NCBI Taxonomy" id="9669"/>
    <lineage>
        <taxon>Eukaryota</taxon>
        <taxon>Metazoa</taxon>
        <taxon>Chordata</taxon>
        <taxon>Craniata</taxon>
        <taxon>Vertebrata</taxon>
        <taxon>Euteleostomi</taxon>
        <taxon>Mammalia</taxon>
        <taxon>Eutheria</taxon>
        <taxon>Laurasiatheria</taxon>
        <taxon>Carnivora</taxon>
        <taxon>Caniformia</taxon>
        <taxon>Musteloidea</taxon>
        <taxon>Mustelidae</taxon>
        <taxon>Mustelinae</taxon>
        <taxon>Mustela</taxon>
    </lineage>
</organism>
<feature type="compositionally biased region" description="Basic residues" evidence="1">
    <location>
        <begin position="492"/>
        <end position="502"/>
    </location>
</feature>
<protein>
    <submittedName>
        <fullName evidence="3">Basic proline-rich protein-like</fullName>
    </submittedName>
</protein>
<reference evidence="3" key="1">
    <citation type="submission" date="2025-08" db="UniProtKB">
        <authorList>
            <consortium name="RefSeq"/>
        </authorList>
    </citation>
    <scope>IDENTIFICATION</scope>
    <source>
        <tissue evidence="3">Brain</tissue>
    </source>
</reference>
<dbReference type="GeneID" id="123392394"/>
<keyword evidence="2" id="KW-1185">Reference proteome</keyword>
<sequence length="759" mass="78553">MPFGCARTRGEPQGSPVNRRPSPSPSPFQAVQPPGLPPAPAGPGQRLRCSGSSPREGTSPGRNPAAAEYRATLGASGDFSQVSAAVFPAARPPAEPAHDHRAPRTGPHEPGAAPAPPHAPPSPRLQVGAAPVTTHPGAARPDGAPTAQPGSRPSPAGLGERDRRPQTGSGLPSSRPPAARSPGRSRRRRSGLRNDASPRRPRHPGSSKRAAGGRSTTRGPRGRDTPPAPARQPRFPRSIASAGPSRTRTPVPAASAPRPRPPFPFREGVGGLAGRSHTPRPSRDGVGSRTARPGRGSRPQRDDAEAERRPHAPAPANGRHPLRAQSPERPSGAAADGAGRPPSGVGRSSPARTVGVWSASRGAAGRELREPCDPALGPARRPGTSAWGWGEPVASLPEAGRAARRASVLPAKRRPAIGHRIGPRRRARDAKTRFPSAPPARPAAARTPARPRARCPRLRRAAIVEAAVPPGLAEQPGTASAAPAVLPECGRRRGPPVRRGARGRAGASRGPGRPAGPGVRRPAPGAHRGAGLRRARRGVGLGAGGEPRVVGGRREAPCGAPRGGRSWLREGGARSACVRDGVLAAPRRRALLSLLLLRNGPGSPEETDPGAGPGLRPGYGKSSCGQRQEHRLANGSSPPKASDGPCAPRRARRSRGAREGTAERGAGLAAAKNAAGKGVVLPPTSAEFVGSGGSAPGLRLRRAESRDSERSLYAGVSSSFVRRATEGVLRMRIHRRTGRKLVHRGWGSSLQRKRIRTPG</sequence>
<feature type="region of interest" description="Disordered" evidence="1">
    <location>
        <begin position="1"/>
        <end position="72"/>
    </location>
</feature>
<feature type="region of interest" description="Disordered" evidence="1">
    <location>
        <begin position="84"/>
        <end position="572"/>
    </location>
</feature>
<name>A0A8U0V470_MUSPF</name>
<dbReference type="Proteomes" id="UP000000715">
    <property type="component" value="Unplaced"/>
</dbReference>
<evidence type="ECO:0000256" key="1">
    <source>
        <dbReference type="SAM" id="MobiDB-lite"/>
    </source>
</evidence>
<feature type="compositionally biased region" description="Low complexity" evidence="1">
    <location>
        <begin position="246"/>
        <end position="257"/>
    </location>
</feature>